<organism evidence="1 2">
    <name type="scientific">Thlaspi arvense</name>
    <name type="common">Field penny-cress</name>
    <dbReference type="NCBI Taxonomy" id="13288"/>
    <lineage>
        <taxon>Eukaryota</taxon>
        <taxon>Viridiplantae</taxon>
        <taxon>Streptophyta</taxon>
        <taxon>Embryophyta</taxon>
        <taxon>Tracheophyta</taxon>
        <taxon>Spermatophyta</taxon>
        <taxon>Magnoliopsida</taxon>
        <taxon>eudicotyledons</taxon>
        <taxon>Gunneridae</taxon>
        <taxon>Pentapetalae</taxon>
        <taxon>rosids</taxon>
        <taxon>malvids</taxon>
        <taxon>Brassicales</taxon>
        <taxon>Brassicaceae</taxon>
        <taxon>Thlaspideae</taxon>
        <taxon>Thlaspi</taxon>
    </lineage>
</organism>
<dbReference type="AlphaFoldDB" id="A0AAU9SJR3"/>
<name>A0AAU9SJR3_THLAR</name>
<reference evidence="1 2" key="1">
    <citation type="submission" date="2022-03" db="EMBL/GenBank/DDBJ databases">
        <authorList>
            <person name="Nunn A."/>
            <person name="Chopra R."/>
            <person name="Nunn A."/>
            <person name="Contreras Garrido A."/>
        </authorList>
    </citation>
    <scope>NUCLEOTIDE SEQUENCE [LARGE SCALE GENOMIC DNA]</scope>
</reference>
<dbReference type="EMBL" id="OU466861">
    <property type="protein sequence ID" value="CAH2065457.1"/>
    <property type="molecule type" value="Genomic_DNA"/>
</dbReference>
<feature type="non-terminal residue" evidence="1">
    <location>
        <position position="119"/>
    </location>
</feature>
<evidence type="ECO:0000313" key="1">
    <source>
        <dbReference type="EMBL" id="CAH2065457.1"/>
    </source>
</evidence>
<proteinExistence type="predicted"/>
<keyword evidence="2" id="KW-1185">Reference proteome</keyword>
<accession>A0AAU9SJR3</accession>
<dbReference type="Proteomes" id="UP000836841">
    <property type="component" value="Chromosome 5"/>
</dbReference>
<evidence type="ECO:0000313" key="2">
    <source>
        <dbReference type="Proteomes" id="UP000836841"/>
    </source>
</evidence>
<sequence>LSAILSCGETPLRSLFLKASFLLILQFANLQKQKKTIPDEAPKLAASTHSQIGATMATISIQNDSTHQAQKPVQENALKRLGIGKREWEELGFDKALGCSKINCFEAISLSFPSKISEL</sequence>
<gene>
    <name evidence="1" type="ORF">TAV2_LOCUS17292</name>
</gene>
<protein>
    <submittedName>
        <fullName evidence="1">Uncharacterized protein</fullName>
    </submittedName>
</protein>